<feature type="signal peptide" evidence="1">
    <location>
        <begin position="1"/>
        <end position="22"/>
    </location>
</feature>
<protein>
    <submittedName>
        <fullName evidence="2">Uncharacterized protein</fullName>
    </submittedName>
</protein>
<accession>A0A9W4HDA3</accession>
<keyword evidence="3" id="KW-1185">Reference proteome</keyword>
<dbReference type="EMBL" id="CAJVOS010000009">
    <property type="protein sequence ID" value="CAG7974348.1"/>
    <property type="molecule type" value="Genomic_DNA"/>
</dbReference>
<dbReference type="OrthoDB" id="4387630at2759"/>
<gene>
    <name evidence="2" type="ORF">POLS_LOCUS1116</name>
</gene>
<evidence type="ECO:0000313" key="2">
    <source>
        <dbReference type="EMBL" id="CAG7974348.1"/>
    </source>
</evidence>
<evidence type="ECO:0000256" key="1">
    <source>
        <dbReference type="SAM" id="SignalP"/>
    </source>
</evidence>
<keyword evidence="1" id="KW-0732">Signal</keyword>
<feature type="chain" id="PRO_5040780983" evidence="1">
    <location>
        <begin position="23"/>
        <end position="171"/>
    </location>
</feature>
<proteinExistence type="predicted"/>
<dbReference type="Proteomes" id="UP001153618">
    <property type="component" value="Unassembled WGS sequence"/>
</dbReference>
<organism evidence="2 3">
    <name type="scientific">Penicillium olsonii</name>
    <dbReference type="NCBI Taxonomy" id="99116"/>
    <lineage>
        <taxon>Eukaryota</taxon>
        <taxon>Fungi</taxon>
        <taxon>Dikarya</taxon>
        <taxon>Ascomycota</taxon>
        <taxon>Pezizomycotina</taxon>
        <taxon>Eurotiomycetes</taxon>
        <taxon>Eurotiomycetidae</taxon>
        <taxon>Eurotiales</taxon>
        <taxon>Aspergillaceae</taxon>
        <taxon>Penicillium</taxon>
    </lineage>
</organism>
<comment type="caution">
    <text evidence="2">The sequence shown here is derived from an EMBL/GenBank/DDBJ whole genome shotgun (WGS) entry which is preliminary data.</text>
</comment>
<sequence>MMFLRSLAQALPLGILFFVSTGYCGQKLNAVWSTSSYSTISPPKGDSMIGHKDGFSLLKEDGSQVFNVAYPDGYSPCMGGRGALYSLTGGCLKDDGEFQFYCYTHMETPDKCAVRDKNGVDIATANGKDDTNFIGIAITIDGYCGVSFELSDDVDCQPGVTGFQMKKIHGA</sequence>
<dbReference type="AlphaFoldDB" id="A0A9W4HDA3"/>
<reference evidence="2" key="1">
    <citation type="submission" date="2021-07" db="EMBL/GenBank/DDBJ databases">
        <authorList>
            <person name="Branca A.L. A."/>
        </authorList>
    </citation>
    <scope>NUCLEOTIDE SEQUENCE</scope>
</reference>
<name>A0A9W4HDA3_PENOL</name>
<evidence type="ECO:0000313" key="3">
    <source>
        <dbReference type="Proteomes" id="UP001153618"/>
    </source>
</evidence>